<feature type="region of interest" description="Disordered" evidence="1">
    <location>
        <begin position="25"/>
        <end position="58"/>
    </location>
</feature>
<feature type="compositionally biased region" description="Low complexity" evidence="1">
    <location>
        <begin position="25"/>
        <end position="37"/>
    </location>
</feature>
<comment type="caution">
    <text evidence="3">The sequence shown here is derived from an EMBL/GenBank/DDBJ whole genome shotgun (WGS) entry which is preliminary data.</text>
</comment>
<keyword evidence="2" id="KW-0732">Signal</keyword>
<proteinExistence type="predicted"/>
<evidence type="ECO:0000313" key="4">
    <source>
        <dbReference type="Proteomes" id="UP000719500"/>
    </source>
</evidence>
<protein>
    <recommendedName>
        <fullName evidence="5">Lipoprotein</fullName>
    </recommendedName>
</protein>
<evidence type="ECO:0008006" key="5">
    <source>
        <dbReference type="Google" id="ProtNLM"/>
    </source>
</evidence>
<dbReference type="Proteomes" id="UP000719500">
    <property type="component" value="Unassembled WGS sequence"/>
</dbReference>
<sequence length="258" mass="28595">MKMRTMIALAASLLLTACAAPAEEAEEAAPAADGEAPVSQEEADTLPEPRNMLPGLDVSGLETSMPEADFAAFQAYLPVLTGEEAFRWVAGPYDGHPDGDWEPFDADMAAVYDRFWGHDDVEDPPGTLTLDRLAVADIVGDAEPELVLLFQDRAYNYLVFHREDGVIYGTSFYIRWFESLQETGIYMGSGGADVSYYHQLFFHDGRFWDEQLGEKIGDNCELNGREVSEAEFDAWYAANMTSDVTWYSPDGAVIPENM</sequence>
<evidence type="ECO:0000313" key="3">
    <source>
        <dbReference type="EMBL" id="MBM6850532.1"/>
    </source>
</evidence>
<evidence type="ECO:0000256" key="2">
    <source>
        <dbReference type="SAM" id="SignalP"/>
    </source>
</evidence>
<dbReference type="EMBL" id="JACSNX010000003">
    <property type="protein sequence ID" value="MBM6850532.1"/>
    <property type="molecule type" value="Genomic_DNA"/>
</dbReference>
<accession>A0ABS2FSF4</accession>
<dbReference type="RefSeq" id="WP_204802629.1">
    <property type="nucleotide sequence ID" value="NZ_JACSNX010000003.1"/>
</dbReference>
<feature type="signal peptide" evidence="2">
    <location>
        <begin position="1"/>
        <end position="22"/>
    </location>
</feature>
<evidence type="ECO:0000256" key="1">
    <source>
        <dbReference type="SAM" id="MobiDB-lite"/>
    </source>
</evidence>
<keyword evidence="4" id="KW-1185">Reference proteome</keyword>
<dbReference type="PROSITE" id="PS51257">
    <property type="entry name" value="PROKAR_LIPOPROTEIN"/>
    <property type="match status" value="1"/>
</dbReference>
<name>A0ABS2FSF4_9FIRM</name>
<feature type="chain" id="PRO_5046777450" description="Lipoprotein" evidence="2">
    <location>
        <begin position="23"/>
        <end position="258"/>
    </location>
</feature>
<reference evidence="3 4" key="1">
    <citation type="journal article" date="2021" name="Sci. Rep.">
        <title>The distribution of antibiotic resistance genes in chicken gut microbiota commensals.</title>
        <authorList>
            <person name="Juricova H."/>
            <person name="Matiasovicova J."/>
            <person name="Kubasova T."/>
            <person name="Cejkova D."/>
            <person name="Rychlik I."/>
        </authorList>
    </citation>
    <scope>NUCLEOTIDE SEQUENCE [LARGE SCALE GENOMIC DNA]</scope>
    <source>
        <strain evidence="3 4">An411</strain>
    </source>
</reference>
<organism evidence="3 4">
    <name type="scientific">Oscillibacter valericigenes</name>
    <dbReference type="NCBI Taxonomy" id="351091"/>
    <lineage>
        <taxon>Bacteria</taxon>
        <taxon>Bacillati</taxon>
        <taxon>Bacillota</taxon>
        <taxon>Clostridia</taxon>
        <taxon>Eubacteriales</taxon>
        <taxon>Oscillospiraceae</taxon>
        <taxon>Oscillibacter</taxon>
    </lineage>
</organism>
<gene>
    <name evidence="3" type="ORF">H9X91_03650</name>
</gene>